<dbReference type="InterPro" id="IPR022398">
    <property type="entry name" value="Peptidase_S8_His-AS"/>
</dbReference>
<evidence type="ECO:0000313" key="8">
    <source>
        <dbReference type="Proteomes" id="UP001448207"/>
    </source>
</evidence>
<name>A0ABR3B9K6_PHYBL</name>
<accession>A0ABR3B9K6</accession>
<keyword evidence="4 5" id="KW-0720">Serine protease</keyword>
<comment type="similarity">
    <text evidence="1 5">Belongs to the peptidase S8 family.</text>
</comment>
<dbReference type="PANTHER" id="PTHR43806">
    <property type="entry name" value="PEPTIDASE S8"/>
    <property type="match status" value="1"/>
</dbReference>
<evidence type="ECO:0000256" key="3">
    <source>
        <dbReference type="ARBA" id="ARBA00022801"/>
    </source>
</evidence>
<dbReference type="PROSITE" id="PS00138">
    <property type="entry name" value="SUBTILASE_SER"/>
    <property type="match status" value="1"/>
</dbReference>
<gene>
    <name evidence="7" type="ORF">J3Q64DRAFT_1829757</name>
</gene>
<feature type="domain" description="Peptidase S8/S53" evidence="6">
    <location>
        <begin position="242"/>
        <end position="468"/>
    </location>
</feature>
<dbReference type="Proteomes" id="UP001448207">
    <property type="component" value="Unassembled WGS sequence"/>
</dbReference>
<dbReference type="PRINTS" id="PR00723">
    <property type="entry name" value="SUBTILISIN"/>
</dbReference>
<dbReference type="PROSITE" id="PS51892">
    <property type="entry name" value="SUBTILASE"/>
    <property type="match status" value="1"/>
</dbReference>
<keyword evidence="3 5" id="KW-0378">Hydrolase</keyword>
<dbReference type="InterPro" id="IPR000209">
    <property type="entry name" value="Peptidase_S8/S53_dom"/>
</dbReference>
<evidence type="ECO:0000256" key="2">
    <source>
        <dbReference type="ARBA" id="ARBA00022670"/>
    </source>
</evidence>
<dbReference type="EMBL" id="JBCLYO010000002">
    <property type="protein sequence ID" value="KAL0092236.1"/>
    <property type="molecule type" value="Genomic_DNA"/>
</dbReference>
<comment type="caution">
    <text evidence="7">The sequence shown here is derived from an EMBL/GenBank/DDBJ whole genome shotgun (WGS) entry which is preliminary data.</text>
</comment>
<dbReference type="InterPro" id="IPR034193">
    <property type="entry name" value="PCSK9_ProteinaseK-like"/>
</dbReference>
<dbReference type="PANTHER" id="PTHR43806:SF11">
    <property type="entry name" value="CEREVISIN-RELATED"/>
    <property type="match status" value="1"/>
</dbReference>
<dbReference type="InterPro" id="IPR015500">
    <property type="entry name" value="Peptidase_S8_subtilisin-rel"/>
</dbReference>
<feature type="active site" description="Charge relay system" evidence="5">
    <location>
        <position position="435"/>
    </location>
</feature>
<feature type="active site" description="Charge relay system" evidence="5">
    <location>
        <position position="283"/>
    </location>
</feature>
<evidence type="ECO:0000256" key="4">
    <source>
        <dbReference type="ARBA" id="ARBA00022825"/>
    </source>
</evidence>
<dbReference type="CDD" id="cd04077">
    <property type="entry name" value="Peptidases_S8_PCSK9_ProteinaseK_like"/>
    <property type="match status" value="1"/>
</dbReference>
<dbReference type="Pfam" id="PF00082">
    <property type="entry name" value="Peptidase_S8"/>
    <property type="match status" value="1"/>
</dbReference>
<dbReference type="PROSITE" id="PS00137">
    <property type="entry name" value="SUBTILASE_HIS"/>
    <property type="match status" value="1"/>
</dbReference>
<dbReference type="SUPFAM" id="SSF52743">
    <property type="entry name" value="Subtilisin-like"/>
    <property type="match status" value="1"/>
</dbReference>
<evidence type="ECO:0000313" key="7">
    <source>
        <dbReference type="EMBL" id="KAL0092236.1"/>
    </source>
</evidence>
<dbReference type="Gene3D" id="3.40.50.200">
    <property type="entry name" value="Peptidase S8/S53 domain"/>
    <property type="match status" value="1"/>
</dbReference>
<dbReference type="InterPro" id="IPR050131">
    <property type="entry name" value="Peptidase_S8_subtilisin-like"/>
</dbReference>
<protein>
    <submittedName>
        <fullName evidence="7">Peptidase S8/S53 domain-containing protein</fullName>
    </submittedName>
</protein>
<evidence type="ECO:0000259" key="6">
    <source>
        <dbReference type="Pfam" id="PF00082"/>
    </source>
</evidence>
<keyword evidence="2 5" id="KW-0645">Protease</keyword>
<evidence type="ECO:0000256" key="5">
    <source>
        <dbReference type="PROSITE-ProRule" id="PRU01240"/>
    </source>
</evidence>
<proteinExistence type="inferred from homology"/>
<evidence type="ECO:0000256" key="1">
    <source>
        <dbReference type="ARBA" id="ARBA00011073"/>
    </source>
</evidence>
<feature type="active site" description="Charge relay system" evidence="5">
    <location>
        <position position="251"/>
    </location>
</feature>
<reference evidence="7 8" key="1">
    <citation type="submission" date="2024-04" db="EMBL/GenBank/DDBJ databases">
        <title>Symmetric and asymmetric DNA N6-adenine methylation regulates different biological responses in Mucorales.</title>
        <authorList>
            <consortium name="Lawrence Berkeley National Laboratory"/>
            <person name="Lax C."/>
            <person name="Mondo S.J."/>
            <person name="Osorio-Concepcion M."/>
            <person name="Muszewska A."/>
            <person name="Corrochano-Luque M."/>
            <person name="Gutierrez G."/>
            <person name="Riley R."/>
            <person name="Lipzen A."/>
            <person name="Guo J."/>
            <person name="Hundley H."/>
            <person name="Amirebrahimi M."/>
            <person name="Ng V."/>
            <person name="Lorenzo-Gutierrez D."/>
            <person name="Binder U."/>
            <person name="Yang J."/>
            <person name="Song Y."/>
            <person name="Canovas D."/>
            <person name="Navarro E."/>
            <person name="Freitag M."/>
            <person name="Gabaldon T."/>
            <person name="Grigoriev I.V."/>
            <person name="Corrochano L.M."/>
            <person name="Nicolas F.E."/>
            <person name="Garre V."/>
        </authorList>
    </citation>
    <scope>NUCLEOTIDE SEQUENCE [LARGE SCALE GENOMIC DNA]</scope>
    <source>
        <strain evidence="7 8">L51</strain>
    </source>
</reference>
<dbReference type="InterPro" id="IPR036852">
    <property type="entry name" value="Peptidase_S8/S53_dom_sf"/>
</dbReference>
<dbReference type="InterPro" id="IPR023828">
    <property type="entry name" value="Peptidase_S8_Ser-AS"/>
</dbReference>
<sequence length="492" mass="53682">MSNRATIIAPSPLRFLRAYGGYENPPHLSASLRNVSCREKYPDSQVPTGPIIPEHTQKEMDPILDHTDYSFVPVFGLVSESVYARVNTSQSLLSSQPTYIVKLKHSYLNSTTFATEPTNFINQHYSIYQKSKLSAAGVNSLESNETDTEDDYIKPIQLNRKLSTVAGSFSPTFVSYLDKLEAVEYVEPNQIYRATRQPSPPTGKRRGRPRFPISPLANWGLTRIHHRKRNDFSEGSADPKGGSDVHVYVFDTGINVNHTEFSGRATMDANFIEGEDSIDLAGHGTHVAGIVGGDTFGVARNVKLHGIKILDRYGDGTTIALLKAIEHVVEIAEPGKSIINLSLSGPRSAMIDDALTSAVLDHNIPIFVSAGNSGDDACQYSPSANEYVFPVGASSEKDSLPFFSSYGPCVKMYAPGTNIISSWLGQDIKIQDGTSMASPHVAGIAALLMSRKYYGTVQELYDTLTEVATRDILSMSPYQAGSSQNLLAYAPI</sequence>
<keyword evidence="8" id="KW-1185">Reference proteome</keyword>
<organism evidence="7 8">
    <name type="scientific">Phycomyces blakesleeanus</name>
    <dbReference type="NCBI Taxonomy" id="4837"/>
    <lineage>
        <taxon>Eukaryota</taxon>
        <taxon>Fungi</taxon>
        <taxon>Fungi incertae sedis</taxon>
        <taxon>Mucoromycota</taxon>
        <taxon>Mucoromycotina</taxon>
        <taxon>Mucoromycetes</taxon>
        <taxon>Mucorales</taxon>
        <taxon>Phycomycetaceae</taxon>
        <taxon>Phycomyces</taxon>
    </lineage>
</organism>